<dbReference type="GO" id="GO:0016987">
    <property type="term" value="F:sigma factor activity"/>
    <property type="evidence" value="ECO:0007669"/>
    <property type="project" value="UniProtKB-KW"/>
</dbReference>
<evidence type="ECO:0000256" key="4">
    <source>
        <dbReference type="ARBA" id="ARBA00023125"/>
    </source>
</evidence>
<evidence type="ECO:0000313" key="9">
    <source>
        <dbReference type="Proteomes" id="UP000248924"/>
    </source>
</evidence>
<comment type="caution">
    <text evidence="8">The sequence shown here is derived from an EMBL/GenBank/DDBJ whole genome shotgun (WGS) entry which is preliminary data.</text>
</comment>
<evidence type="ECO:0000256" key="3">
    <source>
        <dbReference type="ARBA" id="ARBA00023082"/>
    </source>
</evidence>
<keyword evidence="5" id="KW-0804">Transcription</keyword>
<evidence type="ECO:0000256" key="1">
    <source>
        <dbReference type="ARBA" id="ARBA00010641"/>
    </source>
</evidence>
<protein>
    <recommendedName>
        <fullName evidence="10">RNA polymerase sigma factor 70 region 4 type 2 domain-containing protein</fullName>
    </recommendedName>
</protein>
<dbReference type="Pfam" id="PF04542">
    <property type="entry name" value="Sigma70_r2"/>
    <property type="match status" value="1"/>
</dbReference>
<dbReference type="InterPro" id="IPR039425">
    <property type="entry name" value="RNA_pol_sigma-70-like"/>
</dbReference>
<keyword evidence="2" id="KW-0805">Transcription regulation</keyword>
<dbReference type="Gene3D" id="1.10.1740.10">
    <property type="match status" value="1"/>
</dbReference>
<dbReference type="SUPFAM" id="SSF88659">
    <property type="entry name" value="Sigma3 and sigma4 domains of RNA polymerase sigma factors"/>
    <property type="match status" value="1"/>
</dbReference>
<dbReference type="PANTHER" id="PTHR43133:SF8">
    <property type="entry name" value="RNA POLYMERASE SIGMA FACTOR HI_1459-RELATED"/>
    <property type="match status" value="1"/>
</dbReference>
<dbReference type="AlphaFoldDB" id="A0A2W2DR93"/>
<dbReference type="SUPFAM" id="SSF88946">
    <property type="entry name" value="Sigma2 domain of RNA polymerase sigma factors"/>
    <property type="match status" value="1"/>
</dbReference>
<dbReference type="InterPro" id="IPR013324">
    <property type="entry name" value="RNA_pol_sigma_r3/r4-like"/>
</dbReference>
<evidence type="ECO:0000256" key="5">
    <source>
        <dbReference type="ARBA" id="ARBA00023163"/>
    </source>
</evidence>
<evidence type="ECO:0000259" key="6">
    <source>
        <dbReference type="Pfam" id="PF04542"/>
    </source>
</evidence>
<keyword evidence="4" id="KW-0238">DNA-binding</keyword>
<name>A0A2W2DR93_9ACTN</name>
<evidence type="ECO:0000259" key="7">
    <source>
        <dbReference type="Pfam" id="PF08281"/>
    </source>
</evidence>
<evidence type="ECO:0008006" key="10">
    <source>
        <dbReference type="Google" id="ProtNLM"/>
    </source>
</evidence>
<evidence type="ECO:0000256" key="2">
    <source>
        <dbReference type="ARBA" id="ARBA00023015"/>
    </source>
</evidence>
<dbReference type="Gene3D" id="1.10.10.10">
    <property type="entry name" value="Winged helix-like DNA-binding domain superfamily/Winged helix DNA-binding domain"/>
    <property type="match status" value="1"/>
</dbReference>
<dbReference type="InterPro" id="IPR007627">
    <property type="entry name" value="RNA_pol_sigma70_r2"/>
</dbReference>
<keyword evidence="3" id="KW-0731">Sigma factor</keyword>
<sequence length="196" mass="22087">MGRAIVADGSAQAKDADPREAFYEQHHRRVAAFIQRRIADPGIAEQVEQQTWAHLMRQWDTLRLPEVVLMRIAWRRIVDIYESNGRTALTLGDEILEAAVERQQLRTKSADTVDPGSTVPSRVDLQRAITALTSRQRQVLTLIGVDRLTRRQVAGLLNIGEETVKTLYGQARTAMRTSPALAGYDQQRATTQEVTR</sequence>
<dbReference type="GO" id="GO:0003677">
    <property type="term" value="F:DNA binding"/>
    <property type="evidence" value="ECO:0007669"/>
    <property type="project" value="UniProtKB-KW"/>
</dbReference>
<accession>A0A2W2DR93</accession>
<gene>
    <name evidence="8" type="ORF">C1I95_25205</name>
</gene>
<comment type="similarity">
    <text evidence="1">Belongs to the sigma-70 factor family. ECF subfamily.</text>
</comment>
<feature type="domain" description="RNA polymerase sigma-70 region 2" evidence="6">
    <location>
        <begin position="22"/>
        <end position="86"/>
    </location>
</feature>
<keyword evidence="9" id="KW-1185">Reference proteome</keyword>
<dbReference type="InterPro" id="IPR036388">
    <property type="entry name" value="WH-like_DNA-bd_sf"/>
</dbReference>
<dbReference type="InterPro" id="IPR013325">
    <property type="entry name" value="RNA_pol_sigma_r2"/>
</dbReference>
<dbReference type="GO" id="GO:0006352">
    <property type="term" value="P:DNA-templated transcription initiation"/>
    <property type="evidence" value="ECO:0007669"/>
    <property type="project" value="InterPro"/>
</dbReference>
<proteinExistence type="inferred from homology"/>
<feature type="domain" description="RNA polymerase sigma factor 70 region 4 type 2" evidence="7">
    <location>
        <begin position="123"/>
        <end position="175"/>
    </location>
</feature>
<dbReference type="EMBL" id="POTY01000199">
    <property type="protein sequence ID" value="PZG12731.1"/>
    <property type="molecule type" value="Genomic_DNA"/>
</dbReference>
<reference evidence="8 9" key="1">
    <citation type="submission" date="2018-01" db="EMBL/GenBank/DDBJ databases">
        <title>Draft genome sequence of Jishengella sp. NA12.</title>
        <authorList>
            <person name="Sahin N."/>
            <person name="Ay H."/>
            <person name="Saygin H."/>
        </authorList>
    </citation>
    <scope>NUCLEOTIDE SEQUENCE [LARGE SCALE GENOMIC DNA]</scope>
    <source>
        <strain evidence="8 9">NA12</strain>
    </source>
</reference>
<evidence type="ECO:0000313" key="8">
    <source>
        <dbReference type="EMBL" id="PZG12731.1"/>
    </source>
</evidence>
<organism evidence="8 9">
    <name type="scientific">Micromonospora craterilacus</name>
    <dbReference type="NCBI Taxonomy" id="1655439"/>
    <lineage>
        <taxon>Bacteria</taxon>
        <taxon>Bacillati</taxon>
        <taxon>Actinomycetota</taxon>
        <taxon>Actinomycetes</taxon>
        <taxon>Micromonosporales</taxon>
        <taxon>Micromonosporaceae</taxon>
        <taxon>Micromonospora</taxon>
    </lineage>
</organism>
<dbReference type="PANTHER" id="PTHR43133">
    <property type="entry name" value="RNA POLYMERASE ECF-TYPE SIGMA FACTO"/>
    <property type="match status" value="1"/>
</dbReference>
<dbReference type="InterPro" id="IPR013249">
    <property type="entry name" value="RNA_pol_sigma70_r4_t2"/>
</dbReference>
<dbReference type="Proteomes" id="UP000248924">
    <property type="component" value="Unassembled WGS sequence"/>
</dbReference>
<dbReference type="Pfam" id="PF08281">
    <property type="entry name" value="Sigma70_r4_2"/>
    <property type="match status" value="1"/>
</dbReference>